<dbReference type="STRING" id="97972.A0A2V1D1M4"/>
<dbReference type="EMBL" id="KZ805751">
    <property type="protein sequence ID" value="PVH91938.1"/>
    <property type="molecule type" value="Genomic_DNA"/>
</dbReference>
<dbReference type="GO" id="GO:0016787">
    <property type="term" value="F:hydrolase activity"/>
    <property type="evidence" value="ECO:0007669"/>
    <property type="project" value="UniProtKB-KW"/>
</dbReference>
<reference evidence="3 4" key="1">
    <citation type="journal article" date="2018" name="Sci. Rep.">
        <title>Comparative genomics provides insights into the lifestyle and reveals functional heterogeneity of dark septate endophytic fungi.</title>
        <authorList>
            <person name="Knapp D.G."/>
            <person name="Nemeth J.B."/>
            <person name="Barry K."/>
            <person name="Hainaut M."/>
            <person name="Henrissat B."/>
            <person name="Johnson J."/>
            <person name="Kuo A."/>
            <person name="Lim J.H.P."/>
            <person name="Lipzen A."/>
            <person name="Nolan M."/>
            <person name="Ohm R.A."/>
            <person name="Tamas L."/>
            <person name="Grigoriev I.V."/>
            <person name="Spatafora J.W."/>
            <person name="Nagy L.G."/>
            <person name="Kovacs G.M."/>
        </authorList>
    </citation>
    <scope>NUCLEOTIDE SEQUENCE [LARGE SCALE GENOMIC DNA]</scope>
    <source>
        <strain evidence="3 4">DSE2036</strain>
    </source>
</reference>
<dbReference type="Gene3D" id="3.40.50.1820">
    <property type="entry name" value="alpha/beta hydrolase"/>
    <property type="match status" value="1"/>
</dbReference>
<dbReference type="Proteomes" id="UP000244855">
    <property type="component" value="Unassembled WGS sequence"/>
</dbReference>
<keyword evidence="4" id="KW-1185">Reference proteome</keyword>
<dbReference type="InterPro" id="IPR029058">
    <property type="entry name" value="AB_hydrolase_fold"/>
</dbReference>
<organism evidence="3 4">
    <name type="scientific">Periconia macrospinosa</name>
    <dbReference type="NCBI Taxonomy" id="97972"/>
    <lineage>
        <taxon>Eukaryota</taxon>
        <taxon>Fungi</taxon>
        <taxon>Dikarya</taxon>
        <taxon>Ascomycota</taxon>
        <taxon>Pezizomycotina</taxon>
        <taxon>Dothideomycetes</taxon>
        <taxon>Pleosporomycetidae</taxon>
        <taxon>Pleosporales</taxon>
        <taxon>Massarineae</taxon>
        <taxon>Periconiaceae</taxon>
        <taxon>Periconia</taxon>
    </lineage>
</organism>
<accession>A0A2V1D1M4</accession>
<dbReference type="SUPFAM" id="SSF53474">
    <property type="entry name" value="alpha/beta-Hydrolases"/>
    <property type="match status" value="1"/>
</dbReference>
<sequence>MDPEMQTAIRSFQRSVYDKSFTTISEQQARTAAHKPAPPDAWVAEATFTVPSHGSSIADVVYAAIEALGEGNEELGPPASLCDIKGEWIAPRRKADATLADASPEDVVKKIAAHSPDKPTIFYIHGGAFYMGSPASVRPAPIALAQFASGRCFSLQYRLAPQNQFPAAILDVFLAYLSLLYPPPGAAHDAVPAANIVLSGESSGGNLALALMQVIGYLHRVQGGKCPVIRHDGRDVEVPYPAGCAVLGLLGDNTHCLPSYTANAKLDVLADPQPLLRESFPPCPAWPTNPPRGDIYCHTSAMRHPLVSPVAAKTWEGSPPMWFACGQEQMVDDSSFIAQEAARQGVSVQWTEYAGMPHLFAFRFPMFPQSMHVFKSWADFIRVCVARQKTENRAIKVRLDLDEEELQVDQILSVTRDEMELRMRQKQSQRKIYTGKMSVQSNI</sequence>
<evidence type="ECO:0000256" key="1">
    <source>
        <dbReference type="ARBA" id="ARBA00022801"/>
    </source>
</evidence>
<name>A0A2V1D1M4_9PLEO</name>
<feature type="domain" description="Alpha/beta hydrolase fold-3" evidence="2">
    <location>
        <begin position="121"/>
        <end position="214"/>
    </location>
</feature>
<evidence type="ECO:0000259" key="2">
    <source>
        <dbReference type="Pfam" id="PF07859"/>
    </source>
</evidence>
<dbReference type="InterPro" id="IPR050300">
    <property type="entry name" value="GDXG_lipolytic_enzyme"/>
</dbReference>
<dbReference type="PANTHER" id="PTHR48081">
    <property type="entry name" value="AB HYDROLASE SUPERFAMILY PROTEIN C4A8.06C"/>
    <property type="match status" value="1"/>
</dbReference>
<keyword evidence="1 3" id="KW-0378">Hydrolase</keyword>
<dbReference type="AlphaFoldDB" id="A0A2V1D1M4"/>
<evidence type="ECO:0000313" key="3">
    <source>
        <dbReference type="EMBL" id="PVH91938.1"/>
    </source>
</evidence>
<evidence type="ECO:0000313" key="4">
    <source>
        <dbReference type="Proteomes" id="UP000244855"/>
    </source>
</evidence>
<dbReference type="Pfam" id="PF07859">
    <property type="entry name" value="Abhydrolase_3"/>
    <property type="match status" value="2"/>
</dbReference>
<protein>
    <submittedName>
        <fullName evidence="3">Alpha/beta-hydrolase</fullName>
    </submittedName>
</protein>
<gene>
    <name evidence="3" type="ORF">DM02DRAFT_620217</name>
</gene>
<dbReference type="PANTHER" id="PTHR48081:SF8">
    <property type="entry name" value="ALPHA_BETA HYDROLASE FOLD-3 DOMAIN-CONTAINING PROTEIN-RELATED"/>
    <property type="match status" value="1"/>
</dbReference>
<feature type="domain" description="Alpha/beta hydrolase fold-3" evidence="2">
    <location>
        <begin position="295"/>
        <end position="361"/>
    </location>
</feature>
<dbReference type="OrthoDB" id="5354320at2759"/>
<proteinExistence type="predicted"/>
<dbReference type="InterPro" id="IPR013094">
    <property type="entry name" value="AB_hydrolase_3"/>
</dbReference>